<organism evidence="2 3">
    <name type="scientific">Bradyrhizobium macuxiense</name>
    <dbReference type="NCBI Taxonomy" id="1755647"/>
    <lineage>
        <taxon>Bacteria</taxon>
        <taxon>Pseudomonadati</taxon>
        <taxon>Pseudomonadota</taxon>
        <taxon>Alphaproteobacteria</taxon>
        <taxon>Hyphomicrobiales</taxon>
        <taxon>Nitrobacteraceae</taxon>
        <taxon>Bradyrhizobium</taxon>
    </lineage>
</organism>
<name>A0A560KVG9_9BRAD</name>
<gene>
    <name evidence="2" type="ORF">FBZ93_12214</name>
</gene>
<accession>A0A560KVG9</accession>
<proteinExistence type="predicted"/>
<evidence type="ECO:0000313" key="2">
    <source>
        <dbReference type="EMBL" id="TWB87233.1"/>
    </source>
</evidence>
<evidence type="ECO:0000256" key="1">
    <source>
        <dbReference type="SAM" id="MobiDB-lite"/>
    </source>
</evidence>
<reference evidence="2 3" key="1">
    <citation type="submission" date="2019-06" db="EMBL/GenBank/DDBJ databases">
        <title>Genomic Encyclopedia of Type Strains, Phase IV (KMG-V): Genome sequencing to study the core and pangenomes of soil and plant-associated prokaryotes.</title>
        <authorList>
            <person name="Whitman W."/>
        </authorList>
    </citation>
    <scope>NUCLEOTIDE SEQUENCE [LARGE SCALE GENOMIC DNA]</scope>
    <source>
        <strain evidence="2 3">BR 10355</strain>
    </source>
</reference>
<sequence length="116" mass="13378">MRITCAAILFALASSGFLYLLPTQPIDRSLHSEFRRWQGNAYVIVVKYPLRHLREARLYEDNKLLGPPNSDPQEIWVKGSGLYRLYKEIDETAPVLMFSSSDNTDPNTNGRTYRLE</sequence>
<dbReference type="Proteomes" id="UP000321304">
    <property type="component" value="Unassembled WGS sequence"/>
</dbReference>
<dbReference type="RefSeq" id="WP_246667813.1">
    <property type="nucleotide sequence ID" value="NZ_VITY01000022.1"/>
</dbReference>
<feature type="region of interest" description="Disordered" evidence="1">
    <location>
        <begin position="97"/>
        <end position="116"/>
    </location>
</feature>
<feature type="compositionally biased region" description="Polar residues" evidence="1">
    <location>
        <begin position="98"/>
        <end position="116"/>
    </location>
</feature>
<comment type="caution">
    <text evidence="2">The sequence shown here is derived from an EMBL/GenBank/DDBJ whole genome shotgun (WGS) entry which is preliminary data.</text>
</comment>
<dbReference type="EMBL" id="VITY01000022">
    <property type="protein sequence ID" value="TWB87233.1"/>
    <property type="molecule type" value="Genomic_DNA"/>
</dbReference>
<dbReference type="AlphaFoldDB" id="A0A560KVG9"/>
<keyword evidence="3" id="KW-1185">Reference proteome</keyword>
<evidence type="ECO:0000313" key="3">
    <source>
        <dbReference type="Proteomes" id="UP000321304"/>
    </source>
</evidence>
<protein>
    <submittedName>
        <fullName evidence="2">Uncharacterized protein</fullName>
    </submittedName>
</protein>